<sequence>MNGQHNHIPHPRESSARTNVLYGTYFKIAETEFCSCLEVLAIDQFSLDDNEIYELENKAKAFALKAIVFAAMSIESAINNYAGKHLGDKYYQQHLASLDLVSKWIIIPRLVCERSLDKSGAAYNALKILVSARNKLVHNKSEELNGSDPYAVIKKQDKRSEEFELDFHSSLKALYLLSMEMDFVVGHMQNPLGTLDSTFNPSIAVPELAKELFKNCKDTVLKKYS</sequence>
<dbReference type="Proteomes" id="UP000032749">
    <property type="component" value="Chromosome"/>
</dbReference>
<evidence type="ECO:0000313" key="1">
    <source>
        <dbReference type="EMBL" id="CCK76969.1"/>
    </source>
</evidence>
<dbReference type="AlphaFoldDB" id="R4YUS7"/>
<dbReference type="HOGENOM" id="CLU_104616_0_0_6"/>
<dbReference type="OrthoDB" id="6400371at2"/>
<evidence type="ECO:0000313" key="2">
    <source>
        <dbReference type="Proteomes" id="UP000032749"/>
    </source>
</evidence>
<proteinExistence type="predicted"/>
<gene>
    <name evidence="1" type="ORF">OLEAN_C27930</name>
</gene>
<reference evidence="1 2" key="1">
    <citation type="journal article" date="2013" name="Nat. Commun.">
        <title>Genome sequence and functional genomic analysis of the oil-degrading bacterium Oleispira antarctica.</title>
        <authorList>
            <person name="Kube M."/>
            <person name="Chernikova T.N."/>
            <person name="Al-Ramahi Y."/>
            <person name="Beloqui A."/>
            <person name="Lopez-Cortez N."/>
            <person name="Guazzaroni M.E."/>
            <person name="Heipieper H.J."/>
            <person name="Klages S."/>
            <person name="Kotsyurbenko O.R."/>
            <person name="Langer I."/>
            <person name="Nechitaylo T.Y."/>
            <person name="Lunsdorf H."/>
            <person name="Fernandez M."/>
            <person name="Juarez S."/>
            <person name="Ciordia S."/>
            <person name="Singer A."/>
            <person name="Kagan O."/>
            <person name="Egorova O."/>
            <person name="Petit P.A."/>
            <person name="Stogios P."/>
            <person name="Kim Y."/>
            <person name="Tchigvintsev A."/>
            <person name="Flick R."/>
            <person name="Denaro R."/>
            <person name="Genovese M."/>
            <person name="Albar J.P."/>
            <person name="Reva O.N."/>
            <person name="Martinez-Gomariz M."/>
            <person name="Tran H."/>
            <person name="Ferrer M."/>
            <person name="Savchenko A."/>
            <person name="Yakunin A.F."/>
            <person name="Yakimov M.M."/>
            <person name="Golyshina O.V."/>
            <person name="Reinhardt R."/>
            <person name="Golyshin P.N."/>
        </authorList>
    </citation>
    <scope>NUCLEOTIDE SEQUENCE [LARGE SCALE GENOMIC DNA]</scope>
</reference>
<dbReference type="EMBL" id="FO203512">
    <property type="protein sequence ID" value="CCK76969.1"/>
    <property type="molecule type" value="Genomic_DNA"/>
</dbReference>
<name>R4YUS7_OLEAN</name>
<protein>
    <recommendedName>
        <fullName evidence="3">HEPN AbiU2-like domain-containing protein</fullName>
    </recommendedName>
</protein>
<accession>R4YUS7</accession>
<dbReference type="KEGG" id="oai:OLEAN_C27930"/>
<evidence type="ECO:0008006" key="3">
    <source>
        <dbReference type="Google" id="ProtNLM"/>
    </source>
</evidence>
<organism evidence="1 2">
    <name type="scientific">Oleispira antarctica RB-8</name>
    <dbReference type="NCBI Taxonomy" id="698738"/>
    <lineage>
        <taxon>Bacteria</taxon>
        <taxon>Pseudomonadati</taxon>
        <taxon>Pseudomonadota</taxon>
        <taxon>Gammaproteobacteria</taxon>
        <taxon>Oceanospirillales</taxon>
        <taxon>Oceanospirillaceae</taxon>
        <taxon>Oleispira</taxon>
    </lineage>
</organism>
<keyword evidence="2" id="KW-1185">Reference proteome</keyword>